<feature type="transmembrane region" description="Helical" evidence="4">
    <location>
        <begin position="335"/>
        <end position="357"/>
    </location>
</feature>
<keyword evidence="1 3" id="KW-0807">Transducer</keyword>
<keyword evidence="4" id="KW-0472">Membrane</keyword>
<dbReference type="InterPro" id="IPR003660">
    <property type="entry name" value="HAMP_dom"/>
</dbReference>
<dbReference type="SMART" id="SM00304">
    <property type="entry name" value="HAMP"/>
    <property type="match status" value="2"/>
</dbReference>
<dbReference type="EMBL" id="DF820461">
    <property type="protein sequence ID" value="GAK54265.1"/>
    <property type="molecule type" value="Genomic_DNA"/>
</dbReference>
<evidence type="ECO:0000313" key="8">
    <source>
        <dbReference type="Proteomes" id="UP000030700"/>
    </source>
</evidence>
<keyword evidence="4" id="KW-1133">Transmembrane helix</keyword>
<dbReference type="SUPFAM" id="SSF58104">
    <property type="entry name" value="Methyl-accepting chemotaxis protein (MCP) signaling domain"/>
    <property type="match status" value="1"/>
</dbReference>
<evidence type="ECO:0000259" key="6">
    <source>
        <dbReference type="PROSITE" id="PS50885"/>
    </source>
</evidence>
<dbReference type="AlphaFoldDB" id="A0A081BS84"/>
<evidence type="ECO:0000313" key="7">
    <source>
        <dbReference type="EMBL" id="GAK54265.1"/>
    </source>
</evidence>
<dbReference type="GO" id="GO:0007165">
    <property type="term" value="P:signal transduction"/>
    <property type="evidence" value="ECO:0007669"/>
    <property type="project" value="UniProtKB-KW"/>
</dbReference>
<evidence type="ECO:0000256" key="3">
    <source>
        <dbReference type="PROSITE-ProRule" id="PRU00284"/>
    </source>
</evidence>
<dbReference type="Pfam" id="PF00015">
    <property type="entry name" value="MCPsignal"/>
    <property type="match status" value="1"/>
</dbReference>
<dbReference type="Gene3D" id="6.10.340.10">
    <property type="match status" value="1"/>
</dbReference>
<gene>
    <name evidence="7" type="ORF">U14_05544</name>
</gene>
<feature type="domain" description="Methyl-accepting transducer" evidence="5">
    <location>
        <begin position="500"/>
        <end position="757"/>
    </location>
</feature>
<evidence type="ECO:0000256" key="4">
    <source>
        <dbReference type="SAM" id="Phobius"/>
    </source>
</evidence>
<feature type="transmembrane region" description="Helical" evidence="4">
    <location>
        <begin position="6"/>
        <end position="29"/>
    </location>
</feature>
<comment type="similarity">
    <text evidence="2">Belongs to the methyl-accepting chemotaxis (MCP) protein family.</text>
</comment>
<protein>
    <submittedName>
        <fullName evidence="7">Methyl-accepting chemotaxis sensory transducer</fullName>
    </submittedName>
</protein>
<reference evidence="7" key="1">
    <citation type="journal article" date="2015" name="PeerJ">
        <title>First genomic representation of candidate bacterial phylum KSB3 points to enhanced environmental sensing as a trigger of wastewater bulking.</title>
        <authorList>
            <person name="Sekiguchi Y."/>
            <person name="Ohashi A."/>
            <person name="Parks D.H."/>
            <person name="Yamauchi T."/>
            <person name="Tyson G.W."/>
            <person name="Hugenholtz P."/>
        </authorList>
    </citation>
    <scope>NUCLEOTIDE SEQUENCE [LARGE SCALE GENOMIC DNA]</scope>
</reference>
<feature type="domain" description="HAMP" evidence="6">
    <location>
        <begin position="359"/>
        <end position="418"/>
    </location>
</feature>
<dbReference type="PROSITE" id="PS50111">
    <property type="entry name" value="CHEMOTAXIS_TRANSDUC_2"/>
    <property type="match status" value="1"/>
</dbReference>
<dbReference type="PROSITE" id="PS50885">
    <property type="entry name" value="HAMP"/>
    <property type="match status" value="1"/>
</dbReference>
<dbReference type="SMART" id="SM00283">
    <property type="entry name" value="MA"/>
    <property type="match status" value="1"/>
</dbReference>
<evidence type="ECO:0000256" key="2">
    <source>
        <dbReference type="ARBA" id="ARBA00029447"/>
    </source>
</evidence>
<keyword evidence="8" id="KW-1185">Reference proteome</keyword>
<dbReference type="Gene3D" id="1.10.287.950">
    <property type="entry name" value="Methyl-accepting chemotaxis protein"/>
    <property type="match status" value="1"/>
</dbReference>
<sequence length="758" mass="84275">MTLKRKILLLISLLTTCIILAMSGIYYYLFARQIEERSRDHIHLAFTLVFDDLETRVQEVFFKTEGFLRSAIAGPLYLSQLFENQYLELQSEWSIREVKKLMTPLSSVALELSKFGDLIEASEILVYRQNKTLLAFYRNNNDKVSAGVYLPQVLEKQAIPVSVGDNWFVSASSLDAMPRIALPSDVEPTYQGEAPQEDGVTFSVLDQHLTMRFIRQISDGHNINGFCVIQIAVKQKDVERYARLSGTQVTIFAGETWSVGTLSGNRQLPHVSNEKRQTLDLRDLPEQLNIQFENVTIGGQDFYQGVLAFGDAQRQIGVFTAHFPRQLEIEQRRKFLYVVVGIMLSLALLTGSVAWFLSHVIVQPIRQLTRQIQRLTQGDILNIDVETVPARRTASRDELLLLQQAFQAMTQYLREMATLAEQISNGEIMHHITPRSEHDALGLAFSRMTEYLNAIAAFAITLSEGDLRQQITPKTERDILGQAFHRLQALRETMCDIMERASELGDVAKELHHISSEMASDAEESSLRTDNVSANSGHVSENVSVIATATAQLTASLREVSHRTEEVETVVNIAVNAAQSAGKTITDLEGRSKEIGNIIKAITAITQQTNLLALNATIEAARAGDSGRGFAIVAGEVKDLARETAKSADDIIHRVEAIQFSSREAAKAVGEMSKNIEQIQMFTEMIVSAIAEQSATTASISHSFGEVAFATTEVSQAIADVATVSRNSSLLAQKLHLSAEQQTTVVEELQKMINRFKI</sequence>
<dbReference type="PANTHER" id="PTHR32089:SF112">
    <property type="entry name" value="LYSOZYME-LIKE PROTEIN-RELATED"/>
    <property type="match status" value="1"/>
</dbReference>
<evidence type="ECO:0000256" key="1">
    <source>
        <dbReference type="ARBA" id="ARBA00023224"/>
    </source>
</evidence>
<dbReference type="STRING" id="1499966.U14_05544"/>
<evidence type="ECO:0000259" key="5">
    <source>
        <dbReference type="PROSITE" id="PS50111"/>
    </source>
</evidence>
<dbReference type="PANTHER" id="PTHR32089">
    <property type="entry name" value="METHYL-ACCEPTING CHEMOTAXIS PROTEIN MCPB"/>
    <property type="match status" value="1"/>
</dbReference>
<dbReference type="Proteomes" id="UP000030700">
    <property type="component" value="Unassembled WGS sequence"/>
</dbReference>
<dbReference type="GO" id="GO:0016020">
    <property type="term" value="C:membrane"/>
    <property type="evidence" value="ECO:0007669"/>
    <property type="project" value="InterPro"/>
</dbReference>
<accession>A0A081BS84</accession>
<dbReference type="CDD" id="cd06225">
    <property type="entry name" value="HAMP"/>
    <property type="match status" value="1"/>
</dbReference>
<dbReference type="InterPro" id="IPR004089">
    <property type="entry name" value="MCPsignal_dom"/>
</dbReference>
<proteinExistence type="inferred from homology"/>
<keyword evidence="4" id="KW-0812">Transmembrane</keyword>
<organism evidence="7">
    <name type="scientific">Candidatus Moduliflexus flocculans</name>
    <dbReference type="NCBI Taxonomy" id="1499966"/>
    <lineage>
        <taxon>Bacteria</taxon>
        <taxon>Candidatus Moduliflexota</taxon>
        <taxon>Candidatus Moduliflexia</taxon>
        <taxon>Candidatus Moduliflexales</taxon>
        <taxon>Candidatus Moduliflexaceae</taxon>
    </lineage>
</organism>
<dbReference type="Pfam" id="PF00672">
    <property type="entry name" value="HAMP"/>
    <property type="match status" value="1"/>
</dbReference>
<name>A0A081BS84_9BACT</name>
<dbReference type="HOGENOM" id="CLU_367494_0_0_0"/>